<sequence length="137" mass="15009">MSEKVDQEMEDYFETMPFLELIGIEEAIVENGTAEFRVPYDESITNHTVVHGGVMATLVDAAVAGAIHSDAEATLEEMEPLTIDMDVNYHAPVTDGELVARANLIQRGGTIAVGEAEVFNDDDLVVSGKATYFQKWE</sequence>
<dbReference type="InterPro" id="IPR003736">
    <property type="entry name" value="PAAI_dom"/>
</dbReference>
<evidence type="ECO:0000259" key="2">
    <source>
        <dbReference type="Pfam" id="PF03061"/>
    </source>
</evidence>
<dbReference type="Proteomes" id="UP000302218">
    <property type="component" value="Plasmid pNVE500"/>
</dbReference>
<dbReference type="InterPro" id="IPR006683">
    <property type="entry name" value="Thioestr_dom"/>
</dbReference>
<dbReference type="AlphaFoldDB" id="A0A4P8WMI3"/>
<dbReference type="NCBIfam" id="TIGR00369">
    <property type="entry name" value="unchar_dom_1"/>
    <property type="match status" value="1"/>
</dbReference>
<reference evidence="4" key="1">
    <citation type="submission" date="2019-05" db="EMBL/GenBank/DDBJ databases">
        <title>Genome sequence and methylation pattern of the halophilic Archaeon Natrinema versiforme BOL5-4.</title>
        <authorList>
            <person name="DasSarma P."/>
            <person name="Anton B.P."/>
            <person name="DasSarma S.L."/>
            <person name="Martinez F.L."/>
            <person name="Guzman D."/>
            <person name="Roberts R.J."/>
            <person name="DasSarma S."/>
        </authorList>
    </citation>
    <scope>NUCLEOTIDE SEQUENCE [LARGE SCALE GENOMIC DNA]</scope>
    <source>
        <strain evidence="4">BOL5-4</strain>
        <plasmid evidence="4">pnve500</plasmid>
    </source>
</reference>
<dbReference type="GO" id="GO:0016289">
    <property type="term" value="F:acyl-CoA hydrolase activity"/>
    <property type="evidence" value="ECO:0007669"/>
    <property type="project" value="TreeGrafter"/>
</dbReference>
<gene>
    <name evidence="3" type="ORF">FEJ81_19710</name>
</gene>
<evidence type="ECO:0000256" key="1">
    <source>
        <dbReference type="ARBA" id="ARBA00022801"/>
    </source>
</evidence>
<proteinExistence type="predicted"/>
<dbReference type="PANTHER" id="PTHR42856:SF1">
    <property type="entry name" value="ACYL-COENZYME A THIOESTERASE PAAI"/>
    <property type="match status" value="1"/>
</dbReference>
<organism evidence="3 4">
    <name type="scientific">Natrinema versiforme</name>
    <dbReference type="NCBI Taxonomy" id="88724"/>
    <lineage>
        <taxon>Archaea</taxon>
        <taxon>Methanobacteriati</taxon>
        <taxon>Methanobacteriota</taxon>
        <taxon>Stenosarchaea group</taxon>
        <taxon>Halobacteria</taxon>
        <taxon>Halobacteriales</taxon>
        <taxon>Natrialbaceae</taxon>
        <taxon>Natrinema</taxon>
    </lineage>
</organism>
<dbReference type="Pfam" id="PF03061">
    <property type="entry name" value="4HBT"/>
    <property type="match status" value="1"/>
</dbReference>
<feature type="domain" description="Thioesterase" evidence="2">
    <location>
        <begin position="48"/>
        <end position="126"/>
    </location>
</feature>
<dbReference type="OrthoDB" id="202256at2157"/>
<accession>A0A4P8WMI3</accession>
<dbReference type="CDD" id="cd03443">
    <property type="entry name" value="PaaI_thioesterase"/>
    <property type="match status" value="1"/>
</dbReference>
<evidence type="ECO:0000313" key="3">
    <source>
        <dbReference type="EMBL" id="QCS44545.1"/>
    </source>
</evidence>
<geneLocation type="plasmid" evidence="4">
    <name>pnve500</name>
</geneLocation>
<dbReference type="KEGG" id="nvr:FEJ81_19710"/>
<dbReference type="Gene3D" id="3.10.129.10">
    <property type="entry name" value="Hotdog Thioesterase"/>
    <property type="match status" value="1"/>
</dbReference>
<dbReference type="RefSeq" id="WP_138246973.1">
    <property type="nucleotide sequence ID" value="NZ_CP040331.1"/>
</dbReference>
<dbReference type="EMBL" id="CP040331">
    <property type="protein sequence ID" value="QCS44545.1"/>
    <property type="molecule type" value="Genomic_DNA"/>
</dbReference>
<evidence type="ECO:0000313" key="4">
    <source>
        <dbReference type="Proteomes" id="UP000302218"/>
    </source>
</evidence>
<protein>
    <submittedName>
        <fullName evidence="3">PaaI family thioesterase</fullName>
    </submittedName>
</protein>
<keyword evidence="3" id="KW-0614">Plasmid</keyword>
<dbReference type="PANTHER" id="PTHR42856">
    <property type="entry name" value="ACYL-COENZYME A THIOESTERASE PAAI"/>
    <property type="match status" value="1"/>
</dbReference>
<keyword evidence="1" id="KW-0378">Hydrolase</keyword>
<name>A0A4P8WMI3_9EURY</name>
<dbReference type="InterPro" id="IPR029069">
    <property type="entry name" value="HotDog_dom_sf"/>
</dbReference>
<dbReference type="InterPro" id="IPR052723">
    <property type="entry name" value="Acyl-CoA_thioesterase_PaaI"/>
</dbReference>
<dbReference type="GeneID" id="40267550"/>
<dbReference type="SUPFAM" id="SSF54637">
    <property type="entry name" value="Thioesterase/thiol ester dehydrase-isomerase"/>
    <property type="match status" value="1"/>
</dbReference>